<dbReference type="AlphaFoldDB" id="A0A8J3H2D2"/>
<comment type="caution">
    <text evidence="6">The sequence shown here is derived from an EMBL/GenBank/DDBJ whole genome shotgun (WGS) entry which is preliminary data.</text>
</comment>
<evidence type="ECO:0000313" key="6">
    <source>
        <dbReference type="EMBL" id="GHF67010.1"/>
    </source>
</evidence>
<dbReference type="InterPro" id="IPR045851">
    <property type="entry name" value="AMP-bd_C_sf"/>
</dbReference>
<protein>
    <submittedName>
        <fullName evidence="6">AMP-dependent synthetase</fullName>
    </submittedName>
</protein>
<dbReference type="InterPro" id="IPR025110">
    <property type="entry name" value="AMP-bd_C"/>
</dbReference>
<name>A0A8J3H2D2_9RHOB</name>
<evidence type="ECO:0000256" key="1">
    <source>
        <dbReference type="ARBA" id="ARBA00006432"/>
    </source>
</evidence>
<organism evidence="6 7">
    <name type="scientific">Seohaeicola zhoushanensis</name>
    <dbReference type="NCBI Taxonomy" id="1569283"/>
    <lineage>
        <taxon>Bacteria</taxon>
        <taxon>Pseudomonadati</taxon>
        <taxon>Pseudomonadota</taxon>
        <taxon>Alphaproteobacteria</taxon>
        <taxon>Rhodobacterales</taxon>
        <taxon>Roseobacteraceae</taxon>
        <taxon>Seohaeicola</taxon>
    </lineage>
</organism>
<dbReference type="InterPro" id="IPR042099">
    <property type="entry name" value="ANL_N_sf"/>
</dbReference>
<sequence length="543" mass="58934">MRATREWTEVSPIGDLLIRSARLFGDRKAVDFIDSSTTYDELLRGARNVAASLIASGIGYRDHVGLMATNGVPFLHGIFGALLAGCVIVPINVRHKSREVGHIVRNGRLKAILATASDDEYVNFTEVLSEAVSGLAEAADPMNLSLPETPDLRVAALLAGDGRAGFVDADAFLAAGGSVDPATINDRRLAVNVRDLAMILYTSGTTADPKGCLLTHEALSRGTVERADTRFRVGDHDVHWNAGPLFHIAALGPLVGCIGVGNTFLSDTFYDPVRAVAQMQREGVTMAWPWFPALVQGLMDQEAFSAEALPQLRKIMMIGPVSLAEKVAARFPGVDLMQACGMTETSGIFALSKADDTFEERTVTQGKMSPGMSCRIVDPETGQDCDDGQVGEIWVRGYCVTEGYYRAPEKTAEAMTPDGWFKTGDMYVRTPEGNLIFFGRYKDMLKVGGENVAAIEIEAFLCSYPGVRSVEVVGRPDPRLDEVPVAFVELMANAEVSAETLIEYCKGRIARYKIPVEVRFMAPGAWPMSATKVDKRALRQLLI</sequence>
<dbReference type="Pfam" id="PF00501">
    <property type="entry name" value="AMP-binding"/>
    <property type="match status" value="1"/>
</dbReference>
<dbReference type="PANTHER" id="PTHR43201">
    <property type="entry name" value="ACYL-COA SYNTHETASE"/>
    <property type="match status" value="1"/>
</dbReference>
<dbReference type="Gene3D" id="3.40.50.12780">
    <property type="entry name" value="N-terminal domain of ligase-like"/>
    <property type="match status" value="1"/>
</dbReference>
<dbReference type="PANTHER" id="PTHR43201:SF5">
    <property type="entry name" value="MEDIUM-CHAIN ACYL-COA LIGASE ACSF2, MITOCHONDRIAL"/>
    <property type="match status" value="1"/>
</dbReference>
<dbReference type="Pfam" id="PF13193">
    <property type="entry name" value="AMP-binding_C"/>
    <property type="match status" value="1"/>
</dbReference>
<feature type="domain" description="AMP-dependent synthetase/ligase" evidence="4">
    <location>
        <begin position="19"/>
        <end position="405"/>
    </location>
</feature>
<evidence type="ECO:0000259" key="5">
    <source>
        <dbReference type="Pfam" id="PF13193"/>
    </source>
</evidence>
<reference evidence="6" key="1">
    <citation type="journal article" date="2014" name="Int. J. Syst. Evol. Microbiol.">
        <title>Complete genome sequence of Corynebacterium casei LMG S-19264T (=DSM 44701T), isolated from a smear-ripened cheese.</title>
        <authorList>
            <consortium name="US DOE Joint Genome Institute (JGI-PGF)"/>
            <person name="Walter F."/>
            <person name="Albersmeier A."/>
            <person name="Kalinowski J."/>
            <person name="Ruckert C."/>
        </authorList>
    </citation>
    <scope>NUCLEOTIDE SEQUENCE</scope>
    <source>
        <strain evidence="6">KCTC 42650</strain>
    </source>
</reference>
<evidence type="ECO:0000313" key="7">
    <source>
        <dbReference type="Proteomes" id="UP000626220"/>
    </source>
</evidence>
<dbReference type="EMBL" id="BNCJ01000019">
    <property type="protein sequence ID" value="GHF67010.1"/>
    <property type="molecule type" value="Genomic_DNA"/>
</dbReference>
<keyword evidence="3" id="KW-1133">Transmembrane helix</keyword>
<reference evidence="6" key="2">
    <citation type="submission" date="2020-09" db="EMBL/GenBank/DDBJ databases">
        <authorList>
            <person name="Sun Q."/>
            <person name="Kim S."/>
        </authorList>
    </citation>
    <scope>NUCLEOTIDE SEQUENCE</scope>
    <source>
        <strain evidence="6">KCTC 42650</strain>
    </source>
</reference>
<gene>
    <name evidence="6" type="ORF">GCM10017056_42790</name>
</gene>
<dbReference type="Gene3D" id="3.30.300.30">
    <property type="match status" value="1"/>
</dbReference>
<proteinExistence type="inferred from homology"/>
<dbReference type="GO" id="GO:0031956">
    <property type="term" value="F:medium-chain fatty acid-CoA ligase activity"/>
    <property type="evidence" value="ECO:0007669"/>
    <property type="project" value="TreeGrafter"/>
</dbReference>
<feature type="domain" description="AMP-binding enzyme C-terminal" evidence="5">
    <location>
        <begin position="456"/>
        <end position="521"/>
    </location>
</feature>
<evidence type="ECO:0000259" key="4">
    <source>
        <dbReference type="Pfam" id="PF00501"/>
    </source>
</evidence>
<comment type="similarity">
    <text evidence="1">Belongs to the ATP-dependent AMP-binding enzyme family.</text>
</comment>
<evidence type="ECO:0000256" key="3">
    <source>
        <dbReference type="SAM" id="Phobius"/>
    </source>
</evidence>
<dbReference type="Proteomes" id="UP000626220">
    <property type="component" value="Unassembled WGS sequence"/>
</dbReference>
<feature type="transmembrane region" description="Helical" evidence="3">
    <location>
        <begin position="74"/>
        <end position="93"/>
    </location>
</feature>
<evidence type="ECO:0000256" key="2">
    <source>
        <dbReference type="ARBA" id="ARBA00022598"/>
    </source>
</evidence>
<keyword evidence="2" id="KW-0436">Ligase</keyword>
<accession>A0A8J3H2D2</accession>
<keyword evidence="3" id="KW-0472">Membrane</keyword>
<keyword evidence="3" id="KW-0812">Transmembrane</keyword>
<dbReference type="GO" id="GO:0006631">
    <property type="term" value="P:fatty acid metabolic process"/>
    <property type="evidence" value="ECO:0007669"/>
    <property type="project" value="TreeGrafter"/>
</dbReference>
<dbReference type="SUPFAM" id="SSF56801">
    <property type="entry name" value="Acetyl-CoA synthetase-like"/>
    <property type="match status" value="1"/>
</dbReference>
<dbReference type="InterPro" id="IPR000873">
    <property type="entry name" value="AMP-dep_synth/lig_dom"/>
</dbReference>
<keyword evidence="7" id="KW-1185">Reference proteome</keyword>